<dbReference type="PANTHER" id="PTHR30349:SF77">
    <property type="entry name" value="TYROSINE RECOMBINASE XERC"/>
    <property type="match status" value="1"/>
</dbReference>
<dbReference type="GO" id="GO:0006310">
    <property type="term" value="P:DNA recombination"/>
    <property type="evidence" value="ECO:0007669"/>
    <property type="project" value="UniProtKB-KW"/>
</dbReference>
<keyword evidence="6" id="KW-0238">DNA-binding</keyword>
<dbReference type="Proteomes" id="UP000036202">
    <property type="component" value="Chromosome"/>
</dbReference>
<dbReference type="InterPro" id="IPR013762">
    <property type="entry name" value="Integrase-like_cat_sf"/>
</dbReference>
<dbReference type="AlphaFoldDB" id="A0A1X7EDM0"/>
<keyword evidence="2" id="KW-0963">Cytoplasm</keyword>
<dbReference type="PROSITE" id="PS51898">
    <property type="entry name" value="TYR_RECOMBINASE"/>
    <property type="match status" value="1"/>
</dbReference>
<dbReference type="InterPro" id="IPR050090">
    <property type="entry name" value="Tyrosine_recombinase_XerCD"/>
</dbReference>
<protein>
    <submittedName>
        <fullName evidence="9">Uncharacterized protein</fullName>
    </submittedName>
</protein>
<proteinExistence type="predicted"/>
<keyword evidence="7" id="KW-0233">DNA recombination</keyword>
<keyword evidence="4" id="KW-0159">Chromosome partition</keyword>
<accession>A0A1X7EDM0</accession>
<keyword evidence="8" id="KW-0131">Cell cycle</keyword>
<dbReference type="PANTHER" id="PTHR30349">
    <property type="entry name" value="PHAGE INTEGRASE-RELATED"/>
    <property type="match status" value="1"/>
</dbReference>
<dbReference type="GeneID" id="93701536"/>
<dbReference type="Pfam" id="PF02899">
    <property type="entry name" value="Phage_int_SAM_1"/>
    <property type="match status" value="1"/>
</dbReference>
<dbReference type="PATRIC" id="fig|135735.6.peg.2607"/>
<dbReference type="Gene3D" id="1.10.150.130">
    <property type="match status" value="1"/>
</dbReference>
<dbReference type="InterPro" id="IPR044068">
    <property type="entry name" value="CB"/>
</dbReference>
<name>A0A1X7EDM0_9BACI</name>
<dbReference type="Pfam" id="PF00589">
    <property type="entry name" value="Phage_integrase"/>
    <property type="match status" value="1"/>
</dbReference>
<dbReference type="InterPro" id="IPR010998">
    <property type="entry name" value="Integrase_recombinase_N"/>
</dbReference>
<dbReference type="GO" id="GO:0051301">
    <property type="term" value="P:cell division"/>
    <property type="evidence" value="ECO:0007669"/>
    <property type="project" value="UniProtKB-KW"/>
</dbReference>
<evidence type="ECO:0000313" key="9">
    <source>
        <dbReference type="EMBL" id="AKO92817.1"/>
    </source>
</evidence>
<dbReference type="InterPro" id="IPR004107">
    <property type="entry name" value="Integrase_SAM-like_N"/>
</dbReference>
<sequence length="326" mass="38517">MKETDIDTLYEEELDVFDLYMEDLGYSFSTLRHYGHDVRLYLHYIVDKHEGKKEIENTSKRDVSGFLRMLRKRSNTSLRQDHSSASRNRRLMALRLFYKAMIKHDLTDENPALEIETAKSKKAHIPSYLNEEELRAFFESVPHDAFYRRNRLILKLMAFAGLRVIEVHHLNVTDIDRSRPGITVFGKGSKSRYIPLPTFLYDELRAYEKERGIPHTEHEEAFFLTRHGKRISRRMIQHVTTKTLENLKEKKGFQYLATKSLSSHKLRHSFGTYLVKNGADLRTVQELLGHENISTTQVYTHISNEQKEKAMELFHNKNWQSRKEDN</sequence>
<evidence type="ECO:0000256" key="5">
    <source>
        <dbReference type="ARBA" id="ARBA00022908"/>
    </source>
</evidence>
<dbReference type="GO" id="GO:0007059">
    <property type="term" value="P:chromosome segregation"/>
    <property type="evidence" value="ECO:0007669"/>
    <property type="project" value="UniProtKB-KW"/>
</dbReference>
<dbReference type="SUPFAM" id="SSF56349">
    <property type="entry name" value="DNA breaking-rejoining enzymes"/>
    <property type="match status" value="1"/>
</dbReference>
<reference evidence="9 10" key="1">
    <citation type="journal article" date="2015" name="PLoS ONE">
        <title>Genome Sequence of Bacillus endophyticus and Analysis of Its Companion Mechanism in the Ketogulonigenium vulgare-Bacillus Strain Consortium.</title>
        <authorList>
            <person name="Jia N."/>
            <person name="Du J."/>
            <person name="Ding M.Z."/>
            <person name="Gao F."/>
            <person name="Yuan Y.J."/>
        </authorList>
    </citation>
    <scope>NUCLEOTIDE SEQUENCE [LARGE SCALE GENOMIC DNA]</scope>
    <source>
        <strain evidence="9 10">Hbe603</strain>
    </source>
</reference>
<evidence type="ECO:0000256" key="6">
    <source>
        <dbReference type="ARBA" id="ARBA00023125"/>
    </source>
</evidence>
<evidence type="ECO:0000256" key="2">
    <source>
        <dbReference type="ARBA" id="ARBA00022490"/>
    </source>
</evidence>
<evidence type="ECO:0000256" key="4">
    <source>
        <dbReference type="ARBA" id="ARBA00022829"/>
    </source>
</evidence>
<dbReference type="RefSeq" id="WP_046217325.1">
    <property type="nucleotide sequence ID" value="NZ_CP011974.1"/>
</dbReference>
<dbReference type="EMBL" id="CP011974">
    <property type="protein sequence ID" value="AKO92817.1"/>
    <property type="molecule type" value="Genomic_DNA"/>
</dbReference>
<keyword evidence="3" id="KW-0132">Cell division</keyword>
<comment type="subcellular location">
    <subcellularLocation>
        <location evidence="1">Cytoplasm</location>
    </subcellularLocation>
</comment>
<accession>A0A0H4KFC4</accession>
<organism evidence="9 10">
    <name type="scientific">Priestia filamentosa</name>
    <dbReference type="NCBI Taxonomy" id="1402861"/>
    <lineage>
        <taxon>Bacteria</taxon>
        <taxon>Bacillati</taxon>
        <taxon>Bacillota</taxon>
        <taxon>Bacilli</taxon>
        <taxon>Bacillales</taxon>
        <taxon>Bacillaceae</taxon>
        <taxon>Priestia</taxon>
    </lineage>
</organism>
<evidence type="ECO:0000256" key="7">
    <source>
        <dbReference type="ARBA" id="ARBA00023172"/>
    </source>
</evidence>
<keyword evidence="5" id="KW-0229">DNA integration</keyword>
<reference evidence="10" key="2">
    <citation type="submission" date="2015-06" db="EMBL/GenBank/DDBJ databases">
        <title>Genome Sequence of Bacillus endophyticus and Analysis of its Companion Mechanism in the Ketogulonigenium vulgare-Bacillus strain Consortium.</title>
        <authorList>
            <person name="Jia N."/>
            <person name="Du J."/>
            <person name="Ding M.-Z."/>
            <person name="Gao F."/>
            <person name="Yuan Y.-J."/>
        </authorList>
    </citation>
    <scope>NUCLEOTIDE SEQUENCE [LARGE SCALE GENOMIC DNA]</scope>
    <source>
        <strain evidence="10">Hbe603</strain>
    </source>
</reference>
<evidence type="ECO:0000313" key="10">
    <source>
        <dbReference type="Proteomes" id="UP000036202"/>
    </source>
</evidence>
<evidence type="ECO:0000256" key="8">
    <source>
        <dbReference type="ARBA" id="ARBA00023306"/>
    </source>
</evidence>
<gene>
    <name evidence="9" type="ORF">BEH_12400</name>
</gene>
<keyword evidence="10" id="KW-1185">Reference proteome</keyword>
<dbReference type="GO" id="GO:0005737">
    <property type="term" value="C:cytoplasm"/>
    <property type="evidence" value="ECO:0007669"/>
    <property type="project" value="UniProtKB-SubCell"/>
</dbReference>
<dbReference type="PROSITE" id="PS51900">
    <property type="entry name" value="CB"/>
    <property type="match status" value="1"/>
</dbReference>
<evidence type="ECO:0000256" key="3">
    <source>
        <dbReference type="ARBA" id="ARBA00022618"/>
    </source>
</evidence>
<dbReference type="GO" id="GO:0003677">
    <property type="term" value="F:DNA binding"/>
    <property type="evidence" value="ECO:0007669"/>
    <property type="project" value="UniProtKB-UniRule"/>
</dbReference>
<dbReference type="Gene3D" id="1.10.443.10">
    <property type="entry name" value="Intergrase catalytic core"/>
    <property type="match status" value="1"/>
</dbReference>
<evidence type="ECO:0000256" key="1">
    <source>
        <dbReference type="ARBA" id="ARBA00004496"/>
    </source>
</evidence>
<dbReference type="KEGG" id="beo:BEH_12400"/>
<dbReference type="GO" id="GO:0015074">
    <property type="term" value="P:DNA integration"/>
    <property type="evidence" value="ECO:0007669"/>
    <property type="project" value="UniProtKB-KW"/>
</dbReference>
<dbReference type="OrthoDB" id="9801717at2"/>
<dbReference type="InterPro" id="IPR002104">
    <property type="entry name" value="Integrase_catalytic"/>
</dbReference>
<dbReference type="InterPro" id="IPR011010">
    <property type="entry name" value="DNA_brk_join_enz"/>
</dbReference>